<dbReference type="SMART" id="SM00184">
    <property type="entry name" value="RING"/>
    <property type="match status" value="1"/>
</dbReference>
<dbReference type="InterPro" id="IPR001841">
    <property type="entry name" value="Znf_RING"/>
</dbReference>
<feature type="domain" description="RING-type" evidence="6">
    <location>
        <begin position="246"/>
        <end position="287"/>
    </location>
</feature>
<evidence type="ECO:0000256" key="4">
    <source>
        <dbReference type="PROSITE-ProRule" id="PRU00175"/>
    </source>
</evidence>
<dbReference type="Pfam" id="PF13639">
    <property type="entry name" value="zf-RING_2"/>
    <property type="match status" value="1"/>
</dbReference>
<dbReference type="GO" id="GO:0005634">
    <property type="term" value="C:nucleus"/>
    <property type="evidence" value="ECO:0007669"/>
    <property type="project" value="TreeGrafter"/>
</dbReference>
<name>A0A8J6C2C3_DIALT</name>
<dbReference type="OrthoDB" id="8062037at2759"/>
<keyword evidence="8" id="KW-1185">Reference proteome</keyword>
<keyword evidence="1" id="KW-0479">Metal-binding</keyword>
<feature type="transmembrane region" description="Helical" evidence="5">
    <location>
        <begin position="179"/>
        <end position="199"/>
    </location>
</feature>
<sequence length="290" mass="30906">MLLVTSMAASPPLLALSIVAQIGLQFAGFHPLLVFAANCAVHYASMHLFLFCRRWLLDGRSRRRALEALCTLRAAVDGAALYGGLALAAYIGGWRLGWLCHVAMLAGSYALVLLVGPLRAPRRAAAVAPCALPAVFTAAGALVGWLATTDGVASAESGAAAPLGDSAAARFAEQLLTDAWFCLSICWPLILATAAIVLIPTGIAERLFTHDLGAPPYATEQQLRSLKPFALEERHFLAHALLVTPCAICLERFQLGESALQLGCRHIFHADCVLPWVRRAATCPTCRARL</sequence>
<evidence type="ECO:0000313" key="7">
    <source>
        <dbReference type="EMBL" id="KAG8459637.1"/>
    </source>
</evidence>
<dbReference type="Gene3D" id="3.30.40.10">
    <property type="entry name" value="Zinc/RING finger domain, C3HC4 (zinc finger)"/>
    <property type="match status" value="1"/>
</dbReference>
<dbReference type="AlphaFoldDB" id="A0A8J6C2C3"/>
<dbReference type="PANTHER" id="PTHR45931">
    <property type="entry name" value="SI:CH211-59O9.10"/>
    <property type="match status" value="1"/>
</dbReference>
<dbReference type="GO" id="GO:0061630">
    <property type="term" value="F:ubiquitin protein ligase activity"/>
    <property type="evidence" value="ECO:0007669"/>
    <property type="project" value="TreeGrafter"/>
</dbReference>
<gene>
    <name evidence="7" type="ORF">KFE25_000993</name>
</gene>
<evidence type="ECO:0000256" key="2">
    <source>
        <dbReference type="ARBA" id="ARBA00022771"/>
    </source>
</evidence>
<evidence type="ECO:0000313" key="8">
    <source>
        <dbReference type="Proteomes" id="UP000751190"/>
    </source>
</evidence>
<dbReference type="EMBL" id="JAGTXO010000039">
    <property type="protein sequence ID" value="KAG8459637.1"/>
    <property type="molecule type" value="Genomic_DNA"/>
</dbReference>
<dbReference type="PROSITE" id="PS50089">
    <property type="entry name" value="ZF_RING_2"/>
    <property type="match status" value="1"/>
</dbReference>
<keyword evidence="5" id="KW-0472">Membrane</keyword>
<accession>A0A8J6C2C3</accession>
<feature type="transmembrane region" description="Helical" evidence="5">
    <location>
        <begin position="72"/>
        <end position="90"/>
    </location>
</feature>
<dbReference type="PANTHER" id="PTHR45931:SF3">
    <property type="entry name" value="RING ZINC FINGER-CONTAINING PROTEIN"/>
    <property type="match status" value="1"/>
</dbReference>
<evidence type="ECO:0000256" key="5">
    <source>
        <dbReference type="SAM" id="Phobius"/>
    </source>
</evidence>
<evidence type="ECO:0000256" key="1">
    <source>
        <dbReference type="ARBA" id="ARBA00022723"/>
    </source>
</evidence>
<keyword evidence="3" id="KW-0862">Zinc</keyword>
<evidence type="ECO:0000259" key="6">
    <source>
        <dbReference type="PROSITE" id="PS50089"/>
    </source>
</evidence>
<feature type="transmembrane region" description="Helical" evidence="5">
    <location>
        <begin position="31"/>
        <end position="51"/>
    </location>
</feature>
<dbReference type="GO" id="GO:0006511">
    <property type="term" value="P:ubiquitin-dependent protein catabolic process"/>
    <property type="evidence" value="ECO:0007669"/>
    <property type="project" value="TreeGrafter"/>
</dbReference>
<dbReference type="SUPFAM" id="SSF57850">
    <property type="entry name" value="RING/U-box"/>
    <property type="match status" value="1"/>
</dbReference>
<reference evidence="7" key="1">
    <citation type="submission" date="2021-05" db="EMBL/GenBank/DDBJ databases">
        <title>The genome of the haptophyte Pavlova lutheri (Diacronema luteri, Pavlovales) - a model for lipid biosynthesis in eukaryotic algae.</title>
        <authorList>
            <person name="Hulatt C.J."/>
            <person name="Posewitz M.C."/>
        </authorList>
    </citation>
    <scope>NUCLEOTIDE SEQUENCE</scope>
    <source>
        <strain evidence="7">NIVA-4/92</strain>
    </source>
</reference>
<keyword evidence="2 4" id="KW-0863">Zinc-finger</keyword>
<keyword evidence="5" id="KW-0812">Transmembrane</keyword>
<evidence type="ECO:0000256" key="3">
    <source>
        <dbReference type="ARBA" id="ARBA00022833"/>
    </source>
</evidence>
<keyword evidence="5" id="KW-1133">Transmembrane helix</keyword>
<protein>
    <recommendedName>
        <fullName evidence="6">RING-type domain-containing protein</fullName>
    </recommendedName>
</protein>
<dbReference type="Proteomes" id="UP000751190">
    <property type="component" value="Unassembled WGS sequence"/>
</dbReference>
<proteinExistence type="predicted"/>
<dbReference type="CDD" id="cd16454">
    <property type="entry name" value="RING-H2_PA-TM-RING"/>
    <property type="match status" value="1"/>
</dbReference>
<comment type="caution">
    <text evidence="7">The sequence shown here is derived from an EMBL/GenBank/DDBJ whole genome shotgun (WGS) entry which is preliminary data.</text>
</comment>
<dbReference type="InterPro" id="IPR013083">
    <property type="entry name" value="Znf_RING/FYVE/PHD"/>
</dbReference>
<dbReference type="GO" id="GO:0008270">
    <property type="term" value="F:zinc ion binding"/>
    <property type="evidence" value="ECO:0007669"/>
    <property type="project" value="UniProtKB-KW"/>
</dbReference>
<organism evidence="7 8">
    <name type="scientific">Diacronema lutheri</name>
    <name type="common">Unicellular marine alga</name>
    <name type="synonym">Monochrysis lutheri</name>
    <dbReference type="NCBI Taxonomy" id="2081491"/>
    <lineage>
        <taxon>Eukaryota</taxon>
        <taxon>Haptista</taxon>
        <taxon>Haptophyta</taxon>
        <taxon>Pavlovophyceae</taxon>
        <taxon>Pavlovales</taxon>
        <taxon>Pavlovaceae</taxon>
        <taxon>Diacronema</taxon>
    </lineage>
</organism>
<feature type="transmembrane region" description="Helical" evidence="5">
    <location>
        <begin position="127"/>
        <end position="147"/>
    </location>
</feature>
<dbReference type="InterPro" id="IPR051834">
    <property type="entry name" value="RING_finger_E3_ligase"/>
</dbReference>
<feature type="transmembrane region" description="Helical" evidence="5">
    <location>
        <begin position="96"/>
        <end position="115"/>
    </location>
</feature>